<dbReference type="STRING" id="1797259.A2989_01190"/>
<accession>A0A1F4ZCW8</accession>
<dbReference type="EMBL" id="MEXN01000003">
    <property type="protein sequence ID" value="OGD03995.1"/>
    <property type="molecule type" value="Genomic_DNA"/>
</dbReference>
<gene>
    <name evidence="2" type="ORF">A2989_01190</name>
</gene>
<organism evidence="2 3">
    <name type="scientific">Candidatus Amesbacteria bacterium RIFCSPLOWO2_01_FULL_48_25</name>
    <dbReference type="NCBI Taxonomy" id="1797259"/>
    <lineage>
        <taxon>Bacteria</taxon>
        <taxon>Candidatus Amesiibacteriota</taxon>
    </lineage>
</organism>
<reference evidence="2 3" key="1">
    <citation type="journal article" date="2016" name="Nat. Commun.">
        <title>Thousands of microbial genomes shed light on interconnected biogeochemical processes in an aquifer system.</title>
        <authorList>
            <person name="Anantharaman K."/>
            <person name="Brown C.T."/>
            <person name="Hug L.A."/>
            <person name="Sharon I."/>
            <person name="Castelle C.J."/>
            <person name="Probst A.J."/>
            <person name="Thomas B.C."/>
            <person name="Singh A."/>
            <person name="Wilkins M.J."/>
            <person name="Karaoz U."/>
            <person name="Brodie E.L."/>
            <person name="Williams K.H."/>
            <person name="Hubbard S.S."/>
            <person name="Banfield J.F."/>
        </authorList>
    </citation>
    <scope>NUCLEOTIDE SEQUENCE [LARGE SCALE GENOMIC DNA]</scope>
</reference>
<dbReference type="CDD" id="cd02440">
    <property type="entry name" value="AdoMet_MTases"/>
    <property type="match status" value="1"/>
</dbReference>
<dbReference type="Gene3D" id="3.40.50.150">
    <property type="entry name" value="Vaccinia Virus protein VP39"/>
    <property type="match status" value="1"/>
</dbReference>
<protein>
    <recommendedName>
        <fullName evidence="1">Methyltransferase type 11 domain-containing protein</fullName>
    </recommendedName>
</protein>
<dbReference type="Pfam" id="PF08241">
    <property type="entry name" value="Methyltransf_11"/>
    <property type="match status" value="1"/>
</dbReference>
<name>A0A1F4ZCW8_9BACT</name>
<dbReference type="GO" id="GO:0008757">
    <property type="term" value="F:S-adenosylmethionine-dependent methyltransferase activity"/>
    <property type="evidence" value="ECO:0007669"/>
    <property type="project" value="InterPro"/>
</dbReference>
<dbReference type="InterPro" id="IPR029063">
    <property type="entry name" value="SAM-dependent_MTases_sf"/>
</dbReference>
<dbReference type="PANTHER" id="PTHR43861">
    <property type="entry name" value="TRANS-ACONITATE 2-METHYLTRANSFERASE-RELATED"/>
    <property type="match status" value="1"/>
</dbReference>
<dbReference type="Proteomes" id="UP000177080">
    <property type="component" value="Unassembled WGS sequence"/>
</dbReference>
<sequence length="234" mass="25762">MISKYFSRLYAGAGALNNKNISDILSSTGPHPHLLDVGCWDGRETLVWVRAAKSKTIFGIEPISTAAKLASQKGILVSEITADDHKWPFKKNYFDCIVSNQVIEHLTNVDLYFSECSRTLKPGGHLITSTNNLASWHNIVSLLIGWTPFDLTNSSAKKMGLGNPLAVHQGEANPRGSSWTHKCVYTSAWLKDWQSLYGLKQIKTLGAGLYPFPASLGKIFPTHSAFITVVSQKN</sequence>
<dbReference type="SUPFAM" id="SSF53335">
    <property type="entry name" value="S-adenosyl-L-methionine-dependent methyltransferases"/>
    <property type="match status" value="1"/>
</dbReference>
<feature type="domain" description="Methyltransferase type 11" evidence="1">
    <location>
        <begin position="35"/>
        <end position="127"/>
    </location>
</feature>
<dbReference type="AlphaFoldDB" id="A0A1F4ZCW8"/>
<evidence type="ECO:0000313" key="3">
    <source>
        <dbReference type="Proteomes" id="UP000177080"/>
    </source>
</evidence>
<evidence type="ECO:0000259" key="1">
    <source>
        <dbReference type="Pfam" id="PF08241"/>
    </source>
</evidence>
<evidence type="ECO:0000313" key="2">
    <source>
        <dbReference type="EMBL" id="OGD03995.1"/>
    </source>
</evidence>
<comment type="caution">
    <text evidence="2">The sequence shown here is derived from an EMBL/GenBank/DDBJ whole genome shotgun (WGS) entry which is preliminary data.</text>
</comment>
<dbReference type="InterPro" id="IPR013216">
    <property type="entry name" value="Methyltransf_11"/>
</dbReference>
<proteinExistence type="predicted"/>